<sequence>MECLGVSSGQDLQALSALLSSQLEEEEDEDCNQNATGCAQLGPGHIGPPPKKDKEVSSAYIKTTSKDIWSEEEVVEGSQYDDLADPRPQPEYEIILKQNVGTQDLFLGLSRKDPSSMCCEAMLVKIKLPGTKATDVFLDTKEKFLDLRTPKYKLGLHLPHPIQSQEGKAQFFSDRQELEVTLLMKRPMDFINMHIIPGRAVAHHWAPLPQQPRCWLASWVGGCDHVTPSFPRQQYNTESVCNVCPALSPPTCLRLSLGMADGERSPLLSDLGDGAFGSGNGAVSPGAGSYSVPNKPESFPPFPSASQPSVLLGEDPPPYSPLTSPESGNAPVISCRVCQSLISVEGKIHQHVVKCGVCNEATVSYYRGV</sequence>
<evidence type="ECO:0000256" key="2">
    <source>
        <dbReference type="ARBA" id="ARBA00004107"/>
    </source>
</evidence>
<protein>
    <recommendedName>
        <fullName evidence="5 12">Phosphatidylinositol-4,5-bisphosphate 4-phosphatase</fullName>
        <ecNumber evidence="5 12">3.1.3.78</ecNumber>
    </recommendedName>
</protein>
<evidence type="ECO:0000256" key="3">
    <source>
        <dbReference type="ARBA" id="ARBA00004155"/>
    </source>
</evidence>
<evidence type="ECO:0000256" key="4">
    <source>
        <dbReference type="ARBA" id="ARBA00008511"/>
    </source>
</evidence>
<reference evidence="15 16" key="1">
    <citation type="submission" date="2021-07" db="EMBL/GenBank/DDBJ databases">
        <authorList>
            <person name="Palmer J.M."/>
        </authorList>
    </citation>
    <scope>NUCLEOTIDE SEQUENCE [LARGE SCALE GENOMIC DNA]</scope>
    <source>
        <strain evidence="15 16">AT_MEX2019</strain>
        <tissue evidence="15">Muscle</tissue>
    </source>
</reference>
<dbReference type="Pfam" id="PF18201">
    <property type="entry name" value="PIH1_CS"/>
    <property type="match status" value="1"/>
</dbReference>
<keyword evidence="9" id="KW-1133">Transmembrane helix</keyword>
<dbReference type="InterPro" id="IPR041442">
    <property type="entry name" value="PIH1D1/2/3_CS-like"/>
</dbReference>
<evidence type="ECO:0000256" key="6">
    <source>
        <dbReference type="ARBA" id="ARBA00022692"/>
    </source>
</evidence>
<dbReference type="EC" id="3.1.3.78" evidence="5 12"/>
<dbReference type="Pfam" id="PF09788">
    <property type="entry name" value="Tmemb_55A"/>
    <property type="match status" value="1"/>
</dbReference>
<evidence type="ECO:0000256" key="13">
    <source>
        <dbReference type="SAM" id="MobiDB-lite"/>
    </source>
</evidence>
<dbReference type="PANTHER" id="PTHR21083:SF0">
    <property type="entry name" value="DYNEIN AXONEMAL ASSEMBLY FACTOR 6"/>
    <property type="match status" value="1"/>
</dbReference>
<keyword evidence="11 12" id="KW-0458">Lysosome</keyword>
<dbReference type="PANTHER" id="PTHR21083">
    <property type="entry name" value="TWISTER"/>
    <property type="match status" value="1"/>
</dbReference>
<evidence type="ECO:0000256" key="8">
    <source>
        <dbReference type="ARBA" id="ARBA00022801"/>
    </source>
</evidence>
<dbReference type="EMBL" id="JAHUTI010078945">
    <property type="protein sequence ID" value="MED6257147.1"/>
    <property type="molecule type" value="Genomic_DNA"/>
</dbReference>
<feature type="region of interest" description="Disordered" evidence="13">
    <location>
        <begin position="20"/>
        <end position="55"/>
    </location>
</feature>
<evidence type="ECO:0000256" key="10">
    <source>
        <dbReference type="ARBA" id="ARBA00023136"/>
    </source>
</evidence>
<evidence type="ECO:0000313" key="16">
    <source>
        <dbReference type="Proteomes" id="UP001345963"/>
    </source>
</evidence>
<dbReference type="InterPro" id="IPR019178">
    <property type="entry name" value="PtdIns-P2-Ptase"/>
</dbReference>
<evidence type="ECO:0000313" key="15">
    <source>
        <dbReference type="EMBL" id="MED6257147.1"/>
    </source>
</evidence>
<comment type="catalytic activity">
    <reaction evidence="1 12">
        <text>a 1,2-diacyl-sn-glycero-3-phospho-(1D-myo-inositol-4,5-bisphosphate) + H2O = a 1,2-diacyl-sn-glycero-3-phospho-(1D-myo-inositol-5-phosphate) + phosphate</text>
        <dbReference type="Rhea" id="RHEA:25674"/>
        <dbReference type="ChEBI" id="CHEBI:15377"/>
        <dbReference type="ChEBI" id="CHEBI:43474"/>
        <dbReference type="ChEBI" id="CHEBI:57795"/>
        <dbReference type="ChEBI" id="CHEBI:58456"/>
        <dbReference type="EC" id="3.1.3.78"/>
    </reaction>
</comment>
<evidence type="ECO:0000259" key="14">
    <source>
        <dbReference type="Pfam" id="PF18201"/>
    </source>
</evidence>
<gene>
    <name evidence="15" type="ORF">ATANTOWER_012613</name>
</gene>
<keyword evidence="8 12" id="KW-0378">Hydrolase</keyword>
<keyword evidence="6" id="KW-0812">Transmembrane</keyword>
<evidence type="ECO:0000256" key="7">
    <source>
        <dbReference type="ARBA" id="ARBA00022753"/>
    </source>
</evidence>
<organism evidence="15 16">
    <name type="scientific">Ataeniobius toweri</name>
    <dbReference type="NCBI Taxonomy" id="208326"/>
    <lineage>
        <taxon>Eukaryota</taxon>
        <taxon>Metazoa</taxon>
        <taxon>Chordata</taxon>
        <taxon>Craniata</taxon>
        <taxon>Vertebrata</taxon>
        <taxon>Euteleostomi</taxon>
        <taxon>Actinopterygii</taxon>
        <taxon>Neopterygii</taxon>
        <taxon>Teleostei</taxon>
        <taxon>Neoteleostei</taxon>
        <taxon>Acanthomorphata</taxon>
        <taxon>Ovalentaria</taxon>
        <taxon>Atherinomorphae</taxon>
        <taxon>Cyprinodontiformes</taxon>
        <taxon>Goodeidae</taxon>
        <taxon>Ataeniobius</taxon>
    </lineage>
</organism>
<evidence type="ECO:0000256" key="12">
    <source>
        <dbReference type="RuleBase" id="RU365008"/>
    </source>
</evidence>
<comment type="caution">
    <text evidence="15">The sequence shown here is derived from an EMBL/GenBank/DDBJ whole genome shotgun (WGS) entry which is preliminary data.</text>
</comment>
<evidence type="ECO:0000256" key="11">
    <source>
        <dbReference type="ARBA" id="ARBA00023228"/>
    </source>
</evidence>
<proteinExistence type="inferred from homology"/>
<feature type="region of interest" description="Disordered" evidence="13">
    <location>
        <begin position="286"/>
        <end position="325"/>
    </location>
</feature>
<keyword evidence="7 12" id="KW-0967">Endosome</keyword>
<keyword evidence="16" id="KW-1185">Reference proteome</keyword>
<feature type="domain" description="PIH1D1/2/3 CS-like" evidence="14">
    <location>
        <begin position="89"/>
        <end position="183"/>
    </location>
</feature>
<comment type="subcellular location">
    <subcellularLocation>
        <location evidence="2 12">Late endosome membrane</location>
        <topology evidence="2 12">Multi-pass membrane protein</topology>
    </subcellularLocation>
    <subcellularLocation>
        <location evidence="3 12">Lysosome membrane</location>
        <topology evidence="3 12">Multi-pass membrane protein</topology>
    </subcellularLocation>
</comment>
<dbReference type="Proteomes" id="UP001345963">
    <property type="component" value="Unassembled WGS sequence"/>
</dbReference>
<name>A0ABU7C2K3_9TELE</name>
<evidence type="ECO:0000256" key="1">
    <source>
        <dbReference type="ARBA" id="ARBA00001261"/>
    </source>
</evidence>
<evidence type="ECO:0000256" key="5">
    <source>
        <dbReference type="ARBA" id="ARBA00012936"/>
    </source>
</evidence>
<accession>A0ABU7C2K3</accession>
<dbReference type="InterPro" id="IPR026697">
    <property type="entry name" value="DNAAF6"/>
</dbReference>
<evidence type="ECO:0000256" key="9">
    <source>
        <dbReference type="ARBA" id="ARBA00022989"/>
    </source>
</evidence>
<keyword evidence="10" id="KW-0472">Membrane</keyword>
<comment type="similarity">
    <text evidence="4">Belongs to the PIH1 family.</text>
</comment>
<comment type="function">
    <text evidence="12">Catalyzes the hydrolysis of phosphatidylinositol-4,5-bisphosphate (PtdIns-4,5-P2) to phosphatidylinositol-4-phosphate (PtdIns-4-P).</text>
</comment>